<dbReference type="EMBL" id="JADJMH010000001">
    <property type="protein sequence ID" value="MBK7673424.1"/>
    <property type="molecule type" value="Genomic_DNA"/>
</dbReference>
<reference evidence="5 6" key="1">
    <citation type="submission" date="2020-10" db="EMBL/GenBank/DDBJ databases">
        <title>Connecting structure to function with the recovery of over 1000 high-quality activated sludge metagenome-assembled genomes encoding full-length rRNA genes using long-read sequencing.</title>
        <authorList>
            <person name="Singleton C.M."/>
            <person name="Petriglieri F."/>
            <person name="Kristensen J.M."/>
            <person name="Kirkegaard R.H."/>
            <person name="Michaelsen T.Y."/>
            <person name="Andersen M.H."/>
            <person name="Karst S.M."/>
            <person name="Dueholm M.S."/>
            <person name="Nielsen P.H."/>
            <person name="Albertsen M."/>
        </authorList>
    </citation>
    <scope>NUCLEOTIDE SEQUENCE [LARGE SCALE GENOMIC DNA]</scope>
    <source>
        <strain evidence="5">EsbW_18-Q3-R4-48_BATAC.285</strain>
    </source>
</reference>
<dbReference type="NCBIfam" id="NF002019">
    <property type="entry name" value="PRK00823.1-4"/>
    <property type="match status" value="1"/>
</dbReference>
<comment type="caution">
    <text evidence="5">The sequence shown here is derived from an EMBL/GenBank/DDBJ whole genome shotgun (WGS) entry which is preliminary data.</text>
</comment>
<dbReference type="Proteomes" id="UP000697998">
    <property type="component" value="Unassembled WGS sequence"/>
</dbReference>
<dbReference type="EC" id="4.2.1.96" evidence="4"/>
<proteinExistence type="inferred from homology"/>
<evidence type="ECO:0000256" key="3">
    <source>
        <dbReference type="ARBA" id="ARBA00023239"/>
    </source>
</evidence>
<comment type="catalytic activity">
    <reaction evidence="1 4">
        <text>(4aS,6R)-4a-hydroxy-L-erythro-5,6,7,8-tetrahydrobiopterin = (6R)-L-erythro-6,7-dihydrobiopterin + H2O</text>
        <dbReference type="Rhea" id="RHEA:11920"/>
        <dbReference type="ChEBI" id="CHEBI:15377"/>
        <dbReference type="ChEBI" id="CHEBI:15642"/>
        <dbReference type="ChEBI" id="CHEBI:43120"/>
        <dbReference type="EC" id="4.2.1.96"/>
    </reaction>
</comment>
<dbReference type="CDD" id="cd00913">
    <property type="entry name" value="PCD_DCoH_subfamily_a"/>
    <property type="match status" value="1"/>
</dbReference>
<dbReference type="Pfam" id="PF01329">
    <property type="entry name" value="Pterin_4a"/>
    <property type="match status" value="1"/>
</dbReference>
<gene>
    <name evidence="5" type="ORF">IPJ27_00880</name>
</gene>
<protein>
    <recommendedName>
        <fullName evidence="4">Putative pterin-4-alpha-carbinolamine dehydratase</fullName>
        <shortName evidence="4">PHS</shortName>
        <ecNumber evidence="4">4.2.1.96</ecNumber>
    </recommendedName>
    <alternativeName>
        <fullName evidence="4">4-alpha-hydroxy-tetrahydropterin dehydratase</fullName>
    </alternativeName>
    <alternativeName>
        <fullName evidence="4">Pterin carbinolamine dehydratase</fullName>
        <shortName evidence="4">PCD</shortName>
    </alternativeName>
</protein>
<sequence>MMTEPQLAREHCRPLRGREHSLDQSQASVLLASLPGWQIVDPGQLLQKEFTFASYTATLLFVNTVAGLAERENHHPDLEVGYGRVKVSYCTHDVGGLSRNDFICAAKIEALAGI</sequence>
<dbReference type="SUPFAM" id="SSF55248">
    <property type="entry name" value="PCD-like"/>
    <property type="match status" value="1"/>
</dbReference>
<evidence type="ECO:0000256" key="1">
    <source>
        <dbReference type="ARBA" id="ARBA00001554"/>
    </source>
</evidence>
<organism evidence="5 6">
    <name type="scientific">Candidatus Accumulibacter proximus</name>
    <dbReference type="NCBI Taxonomy" id="2954385"/>
    <lineage>
        <taxon>Bacteria</taxon>
        <taxon>Pseudomonadati</taxon>
        <taxon>Pseudomonadota</taxon>
        <taxon>Betaproteobacteria</taxon>
        <taxon>Candidatus Accumulibacter</taxon>
    </lineage>
</organism>
<evidence type="ECO:0000313" key="6">
    <source>
        <dbReference type="Proteomes" id="UP000697998"/>
    </source>
</evidence>
<comment type="similarity">
    <text evidence="2 4">Belongs to the pterin-4-alpha-carbinolamine dehydratase family.</text>
</comment>
<accession>A0A935PU89</accession>
<dbReference type="InterPro" id="IPR001533">
    <property type="entry name" value="Pterin_deHydtase"/>
</dbReference>
<dbReference type="GO" id="GO:0008124">
    <property type="term" value="F:4-alpha-hydroxytetrahydrobiopterin dehydratase activity"/>
    <property type="evidence" value="ECO:0007669"/>
    <property type="project" value="UniProtKB-UniRule"/>
</dbReference>
<dbReference type="HAMAP" id="MF_00434">
    <property type="entry name" value="Pterin_4_alpha"/>
    <property type="match status" value="1"/>
</dbReference>
<keyword evidence="3 4" id="KW-0456">Lyase</keyword>
<dbReference type="InterPro" id="IPR036428">
    <property type="entry name" value="PCD_sf"/>
</dbReference>
<evidence type="ECO:0000256" key="4">
    <source>
        <dbReference type="HAMAP-Rule" id="MF_00434"/>
    </source>
</evidence>
<dbReference type="AlphaFoldDB" id="A0A935PU89"/>
<evidence type="ECO:0000256" key="2">
    <source>
        <dbReference type="ARBA" id="ARBA00006472"/>
    </source>
</evidence>
<dbReference type="PANTHER" id="PTHR12599">
    <property type="entry name" value="PTERIN-4-ALPHA-CARBINOLAMINE DEHYDRATASE"/>
    <property type="match status" value="1"/>
</dbReference>
<dbReference type="Gene3D" id="3.30.1360.20">
    <property type="entry name" value="Transcriptional coactivator/pterin dehydratase"/>
    <property type="match status" value="1"/>
</dbReference>
<dbReference type="GO" id="GO:0006729">
    <property type="term" value="P:tetrahydrobiopterin biosynthetic process"/>
    <property type="evidence" value="ECO:0007669"/>
    <property type="project" value="InterPro"/>
</dbReference>
<evidence type="ECO:0000313" key="5">
    <source>
        <dbReference type="EMBL" id="MBK7673424.1"/>
    </source>
</evidence>
<dbReference type="PANTHER" id="PTHR12599:SF0">
    <property type="entry name" value="PTERIN-4-ALPHA-CARBINOLAMINE DEHYDRATASE"/>
    <property type="match status" value="1"/>
</dbReference>
<name>A0A935PU89_9PROT</name>